<feature type="compositionally biased region" description="Acidic residues" evidence="4">
    <location>
        <begin position="1256"/>
        <end position="1273"/>
    </location>
</feature>
<feature type="domain" description="EF-hand" evidence="6">
    <location>
        <begin position="1403"/>
        <end position="1438"/>
    </location>
</feature>
<dbReference type="SUPFAM" id="SSF47473">
    <property type="entry name" value="EF-hand"/>
    <property type="match status" value="1"/>
</dbReference>
<evidence type="ECO:0000256" key="2">
    <source>
        <dbReference type="ARBA" id="ARBA00022837"/>
    </source>
</evidence>
<evidence type="ECO:0000256" key="3">
    <source>
        <dbReference type="RuleBase" id="RU362114"/>
    </source>
</evidence>
<dbReference type="SUPFAM" id="SSF56399">
    <property type="entry name" value="ADP-ribosylation"/>
    <property type="match status" value="1"/>
</dbReference>
<organism evidence="10 11">
    <name type="scientific">Pinctada imbricata</name>
    <name type="common">Atlantic pearl-oyster</name>
    <name type="synonym">Pinctada martensii</name>
    <dbReference type="NCBI Taxonomy" id="66713"/>
    <lineage>
        <taxon>Eukaryota</taxon>
        <taxon>Metazoa</taxon>
        <taxon>Spiralia</taxon>
        <taxon>Lophotrochozoa</taxon>
        <taxon>Mollusca</taxon>
        <taxon>Bivalvia</taxon>
        <taxon>Autobranchia</taxon>
        <taxon>Pteriomorphia</taxon>
        <taxon>Pterioida</taxon>
        <taxon>Pterioidea</taxon>
        <taxon>Pteriidae</taxon>
        <taxon>Pinctada</taxon>
    </lineage>
</organism>
<dbReference type="Proteomes" id="UP001186944">
    <property type="component" value="Unassembled WGS sequence"/>
</dbReference>
<dbReference type="GO" id="GO:0005509">
    <property type="term" value="F:calcium ion binding"/>
    <property type="evidence" value="ECO:0007669"/>
    <property type="project" value="InterPro"/>
</dbReference>
<name>A0AA89BWN7_PINIB</name>
<evidence type="ECO:0000259" key="7">
    <source>
        <dbReference type="PROSITE" id="PS50234"/>
    </source>
</evidence>
<dbReference type="Pfam" id="PF00533">
    <property type="entry name" value="BRCT"/>
    <property type="match status" value="1"/>
</dbReference>
<feature type="region of interest" description="Disordered" evidence="4">
    <location>
        <begin position="1244"/>
        <end position="1307"/>
    </location>
</feature>
<feature type="domain" description="BRCT" evidence="5">
    <location>
        <begin position="1"/>
        <end position="94"/>
    </location>
</feature>
<dbReference type="Gene3D" id="3.40.50.10190">
    <property type="entry name" value="BRCT domain"/>
    <property type="match status" value="1"/>
</dbReference>
<dbReference type="PANTHER" id="PTHR46530">
    <property type="entry name" value="PROTEIN MONO-ADP-RIBOSYLTRANSFERASE PARP4"/>
    <property type="match status" value="1"/>
</dbReference>
<dbReference type="SUPFAM" id="SSF53300">
    <property type="entry name" value="vWA-like"/>
    <property type="match status" value="1"/>
</dbReference>
<evidence type="ECO:0000259" key="8">
    <source>
        <dbReference type="PROSITE" id="PS51059"/>
    </source>
</evidence>
<feature type="domain" description="VWFA" evidence="7">
    <location>
        <begin position="889"/>
        <end position="1061"/>
    </location>
</feature>
<feature type="domain" description="PARP catalytic" evidence="8">
    <location>
        <begin position="385"/>
        <end position="591"/>
    </location>
</feature>
<keyword evidence="2" id="KW-0106">Calcium</keyword>
<dbReference type="SMART" id="SM00327">
    <property type="entry name" value="VWA"/>
    <property type="match status" value="1"/>
</dbReference>
<dbReference type="InterPro" id="IPR036465">
    <property type="entry name" value="vWFA_dom_sf"/>
</dbReference>
<dbReference type="InterPro" id="IPR036616">
    <property type="entry name" value="Poly(ADP-ribose)pol_reg_dom_sf"/>
</dbReference>
<dbReference type="Pfam" id="PF00644">
    <property type="entry name" value="PARP"/>
    <property type="match status" value="1"/>
</dbReference>
<dbReference type="PROSITE" id="PS51468">
    <property type="entry name" value="VIT"/>
    <property type="match status" value="1"/>
</dbReference>
<dbReference type="Gene3D" id="1.10.238.10">
    <property type="entry name" value="EF-hand"/>
    <property type="match status" value="2"/>
</dbReference>
<dbReference type="SUPFAM" id="SSF53067">
    <property type="entry name" value="Actin-like ATPase domain"/>
    <property type="match status" value="1"/>
</dbReference>
<proteinExistence type="predicted"/>
<dbReference type="InterPro" id="IPR013694">
    <property type="entry name" value="VIT"/>
</dbReference>
<dbReference type="EC" id="2.4.2.-" evidence="3"/>
<keyword evidence="1" id="KW-0677">Repeat</keyword>
<dbReference type="Gene3D" id="2.30.36.70">
    <property type="entry name" value="Actin, Chain A, domain 2"/>
    <property type="match status" value="1"/>
</dbReference>
<protein>
    <recommendedName>
        <fullName evidence="3">Poly [ADP-ribose] polymerase</fullName>
        <shortName evidence="3">PARP</shortName>
        <ecNumber evidence="3">2.4.2.-</ecNumber>
    </recommendedName>
</protein>
<dbReference type="FunFam" id="1.10.238.10:FF:000527">
    <property type="entry name" value="Calmodulin-3"/>
    <property type="match status" value="1"/>
</dbReference>
<dbReference type="GO" id="GO:0005737">
    <property type="term" value="C:cytoplasm"/>
    <property type="evidence" value="ECO:0007669"/>
    <property type="project" value="TreeGrafter"/>
</dbReference>
<dbReference type="InterPro" id="IPR043129">
    <property type="entry name" value="ATPase_NBD"/>
</dbReference>
<dbReference type="InterPro" id="IPR012317">
    <property type="entry name" value="Poly(ADP-ribose)pol_cat_dom"/>
</dbReference>
<feature type="domain" description="VIT" evidence="9">
    <location>
        <begin position="624"/>
        <end position="754"/>
    </location>
</feature>
<feature type="compositionally biased region" description="Acidic residues" evidence="4">
    <location>
        <begin position="1297"/>
        <end position="1307"/>
    </location>
</feature>
<dbReference type="InterPro" id="IPR031273">
    <property type="entry name" value="PARP4"/>
</dbReference>
<evidence type="ECO:0000259" key="6">
    <source>
        <dbReference type="PROSITE" id="PS50222"/>
    </source>
</evidence>
<evidence type="ECO:0000313" key="11">
    <source>
        <dbReference type="Proteomes" id="UP001186944"/>
    </source>
</evidence>
<dbReference type="PROSITE" id="PS00018">
    <property type="entry name" value="EF_HAND_1"/>
    <property type="match status" value="2"/>
</dbReference>
<evidence type="ECO:0000259" key="5">
    <source>
        <dbReference type="PROSITE" id="PS50172"/>
    </source>
</evidence>
<dbReference type="SMART" id="SM00054">
    <property type="entry name" value="EFh"/>
    <property type="match status" value="4"/>
</dbReference>
<dbReference type="Pfam" id="PF08487">
    <property type="entry name" value="VIT"/>
    <property type="match status" value="1"/>
</dbReference>
<dbReference type="PROSITE" id="PS51059">
    <property type="entry name" value="PARP_CATALYTIC"/>
    <property type="match status" value="1"/>
</dbReference>
<evidence type="ECO:0000259" key="9">
    <source>
        <dbReference type="PROSITE" id="PS51468"/>
    </source>
</evidence>
<dbReference type="InterPro" id="IPR036420">
    <property type="entry name" value="BRCT_dom_sf"/>
</dbReference>
<evidence type="ECO:0000256" key="1">
    <source>
        <dbReference type="ARBA" id="ARBA00022737"/>
    </source>
</evidence>
<dbReference type="Gene3D" id="3.90.228.10">
    <property type="match status" value="1"/>
</dbReference>
<evidence type="ECO:0000313" key="10">
    <source>
        <dbReference type="EMBL" id="KAK3097154.1"/>
    </source>
</evidence>
<dbReference type="SUPFAM" id="SSF52113">
    <property type="entry name" value="BRCT domain"/>
    <property type="match status" value="1"/>
</dbReference>
<feature type="domain" description="EF-hand" evidence="6">
    <location>
        <begin position="1476"/>
        <end position="1511"/>
    </location>
</feature>
<keyword evidence="3" id="KW-0328">Glycosyltransferase</keyword>
<dbReference type="EMBL" id="VSWD01000007">
    <property type="protein sequence ID" value="KAK3097154.1"/>
    <property type="molecule type" value="Genomic_DNA"/>
</dbReference>
<dbReference type="SMART" id="SM00609">
    <property type="entry name" value="VIT"/>
    <property type="match status" value="1"/>
</dbReference>
<dbReference type="CDD" id="cd00051">
    <property type="entry name" value="EFh"/>
    <property type="match status" value="2"/>
</dbReference>
<sequence>MRIFEDCQIVLDLSTSVGFKKKQEIRKKVIENGGILSYIVTKKTTHVVLNDAEKVDVSYKCKMAEKFRIPIVSLDFIHDSVEKEKLLNTDDYLLKGISKAEEFSSGKIVANKSQNIEPKKKKKTTFPVNPSAVKVWHPDDKNIPNFDKDFEVAKFALFQKYQKTVETYILCAIEIHVAQNTTSDADNRAEHYCYRVTSHHGLLRDLQEGYSGTVEHRFAKTSEDALCVYSYLYHVQTDSPNNMAVCDTSPTSHIGSDKLQKMIMEFGMLDTQKLSSPVEELMEHIWTEASGRIDEIISVSLQNIKVEQVEKAEAILIQLKEQMKGEQDHIKVTSLFDEFYSALPHRPAYKIHELSPRWLAQKQDVCQMIKDMVSVSEATDWNMRGSVEAKYKALRCHIEFHNKSQPTYKSVKDRIYSNLKGSSEDIHIVNIFSVNRQVEKDNFQGDLKPVELLFHASGVENFVGILSRGLLLPKVVVDDFGGKRTDPGNLGHGIYFASSPSTSIQYSKPSRTRGSRLMLMSQVALGNCMDYHTHQRDLNAPPEGYHSVHGVARTPDQDSDFKDDEYVIYKTDQQRMCYLVEFTLPGDELQSIEVMKNATEKISLKDEEDIIDISDVKDVKDPMDKVKPGLVSNDDTPVELKAVHVRAKLIDLAAEVVVLQHYYNGSSQALEAKYVFPLDDMAAVCGFEAFINGKHIVGEVKEKETAHKEYKKAISEGHGAYLMDQDEETPEVFTVSVGNLPPQATVLIKITYVTELQVEDELINFRLPGSVAPWKQKYKDSAVLADKDWDTVQVDEGELTVQIYVEMPFTIRTLQCPTHKVRMKHTDTKAVIEMLPRQQMDDSFQVLIGLAEIHVPRMWVETEEDNEDSQACMLTFYPEFEAVADDNLDLTLLLDLSNSMKGTSLRDAKKVLLLILHLLPQHCKFNVTVFGTAFKDLFPCSQVASKANIKLAQNFIQNLSAELGNTEVYRPLHSLFLLKPKEDVRNIFLISDGHVNNEEIILKCLAENSQHTRIFTFGISSIANKHTLKAMARVGSGSFEYFDSKAKSKWEGKVKSQLDKASQPGLTNVSVMWQYDEELPPPVQAPQQITALFSGSRQVVYGYVPNCLMATLTATIAGQEISTVVSTSGLNVSYGKIVHRLTAKAVIRDWEDGMLSADKVDHEKRKMNMKTDIIELSKKYSIVTQLTSFVAIEKREEGEEVSEDAPSIEELVENEDLDTLDYISWALTSDNKYDIGEEEGSGYLMGSCCATRSEDSSDGEEYESFGGMEEDGYDSSSDAREEEGRKGKKMMRRMVEESELSDSEIDDIYCEDEDEVEFDSAPLATLSAAPFETSEARICREEKRMDFEEDEAPIVMDMGSLFMKAGFAGAEAPQAEFETVLGRPRHQGVMVGMGQKDSYVGKEVTGEFKEAFSLFDKEGDGTITTKELGTVMRSLGQNPSETELQSMINEVDADGNGTIDFPEFLSMMNSKMKDTDAEGEVKEAFSVFDKDGSGFISASELKHVMTNLGEKLTDEEVEEMMREADVDKDGRVNYEGTGIIESSATLSSG</sequence>
<dbReference type="CDD" id="cd17726">
    <property type="entry name" value="BRCT_PARP4_like"/>
    <property type="match status" value="1"/>
</dbReference>
<dbReference type="InterPro" id="IPR002048">
    <property type="entry name" value="EF_hand_dom"/>
</dbReference>
<dbReference type="InterPro" id="IPR018247">
    <property type="entry name" value="EF_Hand_1_Ca_BS"/>
</dbReference>
<dbReference type="GO" id="GO:0003950">
    <property type="term" value="F:NAD+ poly-ADP-ribosyltransferase activity"/>
    <property type="evidence" value="ECO:0007669"/>
    <property type="project" value="UniProtKB-UniRule"/>
</dbReference>
<dbReference type="InterPro" id="IPR011992">
    <property type="entry name" value="EF-hand-dom_pair"/>
</dbReference>
<dbReference type="InterPro" id="IPR001357">
    <property type="entry name" value="BRCT_dom"/>
</dbReference>
<dbReference type="PROSITE" id="PS50222">
    <property type="entry name" value="EF_HAND_2"/>
    <property type="match status" value="3"/>
</dbReference>
<comment type="caution">
    <text evidence="10">The sequence shown here is derived from an EMBL/GenBank/DDBJ whole genome shotgun (WGS) entry which is preliminary data.</text>
</comment>
<dbReference type="SMART" id="SM00292">
    <property type="entry name" value="BRCT"/>
    <property type="match status" value="1"/>
</dbReference>
<dbReference type="Pfam" id="PF13499">
    <property type="entry name" value="EF-hand_7"/>
    <property type="match status" value="2"/>
</dbReference>
<dbReference type="InterPro" id="IPR002035">
    <property type="entry name" value="VWF_A"/>
</dbReference>
<reference evidence="10" key="1">
    <citation type="submission" date="2019-08" db="EMBL/GenBank/DDBJ databases">
        <title>The improved chromosome-level genome for the pearl oyster Pinctada fucata martensii using PacBio sequencing and Hi-C.</title>
        <authorList>
            <person name="Zheng Z."/>
        </authorList>
    </citation>
    <scope>NUCLEOTIDE SEQUENCE</scope>
    <source>
        <strain evidence="10">ZZ-2019</strain>
        <tissue evidence="10">Adductor muscle</tissue>
    </source>
</reference>
<feature type="domain" description="EF-hand" evidence="6">
    <location>
        <begin position="1439"/>
        <end position="1474"/>
    </location>
</feature>
<dbReference type="PROSITE" id="PS50234">
    <property type="entry name" value="VWFA"/>
    <property type="match status" value="1"/>
</dbReference>
<evidence type="ECO:0000256" key="4">
    <source>
        <dbReference type="SAM" id="MobiDB-lite"/>
    </source>
</evidence>
<keyword evidence="3" id="KW-0808">Transferase</keyword>
<keyword evidence="3" id="KW-0520">NAD</keyword>
<dbReference type="Pfam" id="PF13768">
    <property type="entry name" value="VWA_3"/>
    <property type="match status" value="1"/>
</dbReference>
<dbReference type="SUPFAM" id="SSF47587">
    <property type="entry name" value="Domain of poly(ADP-ribose) polymerase"/>
    <property type="match status" value="1"/>
</dbReference>
<dbReference type="PANTHER" id="PTHR46530:SF1">
    <property type="entry name" value="PROTEIN MONO-ADP-RIBOSYLTRANSFERASE PARP4"/>
    <property type="match status" value="1"/>
</dbReference>
<keyword evidence="11" id="KW-1185">Reference proteome</keyword>
<accession>A0AA89BWN7</accession>
<dbReference type="Gene3D" id="3.40.50.410">
    <property type="entry name" value="von Willebrand factor, type A domain"/>
    <property type="match status" value="1"/>
</dbReference>
<gene>
    <name evidence="10" type="ORF">FSP39_006899</name>
</gene>
<dbReference type="PROSITE" id="PS50172">
    <property type="entry name" value="BRCT"/>
    <property type="match status" value="1"/>
</dbReference>